<dbReference type="InterPro" id="IPR014729">
    <property type="entry name" value="Rossmann-like_a/b/a_fold"/>
</dbReference>
<dbReference type="Gene3D" id="1.25.40.10">
    <property type="entry name" value="Tetratricopeptide repeat domain"/>
    <property type="match status" value="1"/>
</dbReference>
<dbReference type="GO" id="GO:0008081">
    <property type="term" value="F:phosphoric diester hydrolase activity"/>
    <property type="evidence" value="ECO:0007669"/>
    <property type="project" value="InterPro"/>
</dbReference>
<name>A0A839A4P9_9LACT</name>
<sequence length="615" mass="70256">MINNRFQYHLNKYPFLIMSHRGFWGGNIIQNTTQSAQLAYAAGADIVEIDICRSKDGIFYLFHDGEELDLLGINKPFWEFNSDFIDSASVLNSLGNPSGYRIQRLSEFLSWLPNDRLVNIDRSWHYWEDKSFFSLIHNSGKSKSLLLKSPVNNRWLTSFERNAGDLAFMPIVKSHEDVISVLGYDNLNTVGMELVVKSVDSELLDKNFIKTLKNHGFFLMANAEKLGENFNLFANFDDDMALLDSLNSGWDVFISWDIDVIQTDWPNFLTDYRIKIEKNDKYLEEQESFNDYNGLVDPQKLRPLLGESYSNQAAFKSVVDLVNEWQMKRALAELTKLEKSETTAIDALRFKAEIYFVYEAHSTLMKVIDKLLGVEPDDLQALWLGAISRLANNEQEEAQVYIEKLLNYHPKWAEKLQKYLEIISEYSNLKHVVSDLEKLNSLDVIAIYGYGLTDKGEIPRILENRLLKGLELSQAFPEAKVIVSGGAVTTPFNEAEAMTSFLIEHGVSKERIIMEPLAKDTVGNSVMIAPILKESRFENCSVVTSVTHLPRAIMSLIGALDSVDYTLDIYGASAEEMIIDIPQNERRLTYSTLFRALDLYTKNDLESVRFNDSNF</sequence>
<accession>A0A839A4P9</accession>
<dbReference type="PROSITE" id="PS51704">
    <property type="entry name" value="GP_PDE"/>
    <property type="match status" value="1"/>
</dbReference>
<dbReference type="Pfam" id="PF03009">
    <property type="entry name" value="GDPD"/>
    <property type="match status" value="1"/>
</dbReference>
<dbReference type="AlphaFoldDB" id="A0A839A4P9"/>
<dbReference type="RefSeq" id="WP_218930880.1">
    <property type="nucleotide sequence ID" value="NZ_JACAOA010000010.1"/>
</dbReference>
<gene>
    <name evidence="2" type="ORF">HW423_05205</name>
</gene>
<dbReference type="Gene3D" id="3.20.20.190">
    <property type="entry name" value="Phosphatidylinositol (PI) phosphodiesterase"/>
    <property type="match status" value="1"/>
</dbReference>
<evidence type="ECO:0000313" key="2">
    <source>
        <dbReference type="EMBL" id="MBA5729179.1"/>
    </source>
</evidence>
<dbReference type="InterPro" id="IPR017946">
    <property type="entry name" value="PLC-like_Pdiesterase_TIM-brl"/>
</dbReference>
<evidence type="ECO:0000313" key="3">
    <source>
        <dbReference type="Proteomes" id="UP000571018"/>
    </source>
</evidence>
<organism evidence="2 3">
    <name type="scientific">Ruoffia halotolerans</name>
    <dbReference type="NCBI Taxonomy" id="2748684"/>
    <lineage>
        <taxon>Bacteria</taxon>
        <taxon>Bacillati</taxon>
        <taxon>Bacillota</taxon>
        <taxon>Bacilli</taxon>
        <taxon>Lactobacillales</taxon>
        <taxon>Aerococcaceae</taxon>
        <taxon>Ruoffia</taxon>
    </lineage>
</organism>
<reference evidence="2 3" key="1">
    <citation type="submission" date="2020-06" db="EMBL/GenBank/DDBJ databases">
        <title>Reclassification of Facklamia ignava, Facklamia soureckii and Facklami tabacinasalis as Falseniella iganva gen. nov., comb. nov., Hutsoniella ignava gen. nov., comb. nov., and Ruoffia tabacinasalis gen. nov., comb. nov and description of Ruoffia haltotolerans sp. nov., isolated from hypersaline Inland Sea of Qatar.</title>
        <authorList>
            <person name="Fotedar R."/>
            <person name="Sankaranarayanan K."/>
            <person name="Lawson P."/>
            <person name="Caldwell M."/>
            <person name="Zeyara A."/>
            <person name="Al Malki A."/>
            <person name="Ali M."/>
        </authorList>
    </citation>
    <scope>NUCLEOTIDE SEQUENCE [LARGE SCALE GENOMIC DNA]</scope>
    <source>
        <strain evidence="2 3">INB8</strain>
    </source>
</reference>
<dbReference type="CDD" id="cd06259">
    <property type="entry name" value="YdcF-like"/>
    <property type="match status" value="1"/>
</dbReference>
<evidence type="ECO:0000259" key="1">
    <source>
        <dbReference type="PROSITE" id="PS51704"/>
    </source>
</evidence>
<dbReference type="InterPro" id="IPR030395">
    <property type="entry name" value="GP_PDE_dom"/>
</dbReference>
<dbReference type="GO" id="GO:0005886">
    <property type="term" value="C:plasma membrane"/>
    <property type="evidence" value="ECO:0007669"/>
    <property type="project" value="TreeGrafter"/>
</dbReference>
<dbReference type="InterPro" id="IPR051599">
    <property type="entry name" value="Cell_Envelope_Assoc"/>
</dbReference>
<dbReference type="Gene3D" id="3.40.50.620">
    <property type="entry name" value="HUPs"/>
    <property type="match status" value="1"/>
</dbReference>
<dbReference type="Proteomes" id="UP000571018">
    <property type="component" value="Unassembled WGS sequence"/>
</dbReference>
<dbReference type="InterPro" id="IPR003848">
    <property type="entry name" value="DUF218"/>
</dbReference>
<keyword evidence="3" id="KW-1185">Reference proteome</keyword>
<dbReference type="PANTHER" id="PTHR30336">
    <property type="entry name" value="INNER MEMBRANE PROTEIN, PROBABLE PERMEASE"/>
    <property type="match status" value="1"/>
</dbReference>
<dbReference type="InterPro" id="IPR011990">
    <property type="entry name" value="TPR-like_helical_dom_sf"/>
</dbReference>
<dbReference type="Pfam" id="PF02698">
    <property type="entry name" value="DUF218"/>
    <property type="match status" value="1"/>
</dbReference>
<comment type="caution">
    <text evidence="2">The sequence shown here is derived from an EMBL/GenBank/DDBJ whole genome shotgun (WGS) entry which is preliminary data.</text>
</comment>
<protein>
    <submittedName>
        <fullName evidence="2">YdcF family protein</fullName>
    </submittedName>
</protein>
<dbReference type="GO" id="GO:0006629">
    <property type="term" value="P:lipid metabolic process"/>
    <property type="evidence" value="ECO:0007669"/>
    <property type="project" value="InterPro"/>
</dbReference>
<proteinExistence type="predicted"/>
<dbReference type="CDD" id="cd08566">
    <property type="entry name" value="GDPD_AtGDE_like"/>
    <property type="match status" value="1"/>
</dbReference>
<dbReference type="PANTHER" id="PTHR30336:SF20">
    <property type="entry name" value="DUF218 DOMAIN-CONTAINING PROTEIN"/>
    <property type="match status" value="1"/>
</dbReference>
<dbReference type="EMBL" id="JACAOA010000010">
    <property type="protein sequence ID" value="MBA5729179.1"/>
    <property type="molecule type" value="Genomic_DNA"/>
</dbReference>
<dbReference type="SUPFAM" id="SSF48452">
    <property type="entry name" value="TPR-like"/>
    <property type="match status" value="1"/>
</dbReference>
<dbReference type="SUPFAM" id="SSF51695">
    <property type="entry name" value="PLC-like phosphodiesterases"/>
    <property type="match status" value="1"/>
</dbReference>
<feature type="domain" description="GP-PDE" evidence="1">
    <location>
        <begin position="15"/>
        <end position="113"/>
    </location>
</feature>